<evidence type="ECO:0000259" key="2">
    <source>
        <dbReference type="PROSITE" id="PS51294"/>
    </source>
</evidence>
<keyword evidence="5" id="KW-1185">Reference proteome</keyword>
<dbReference type="PROSITE" id="PS51294">
    <property type="entry name" value="HTH_MYB"/>
    <property type="match status" value="1"/>
</dbReference>
<comment type="caution">
    <text evidence="3">The sequence shown here is derived from an EMBL/GenBank/DDBJ whole genome shotgun (WGS) entry which is preliminary data.</text>
</comment>
<dbReference type="EMBL" id="CAXDID020000058">
    <property type="protein sequence ID" value="CAL6008712.1"/>
    <property type="molecule type" value="Genomic_DNA"/>
</dbReference>
<dbReference type="InterPro" id="IPR017930">
    <property type="entry name" value="Myb_dom"/>
</dbReference>
<name>A0AA86NHG6_9EUKA</name>
<dbReference type="PROSITE" id="PS50090">
    <property type="entry name" value="MYB_LIKE"/>
    <property type="match status" value="1"/>
</dbReference>
<feature type="domain" description="HTH myb-type" evidence="2">
    <location>
        <begin position="1"/>
        <end position="59"/>
    </location>
</feature>
<dbReference type="GO" id="GO:0003677">
    <property type="term" value="F:DNA binding"/>
    <property type="evidence" value="ECO:0007669"/>
    <property type="project" value="UniProtKB-KW"/>
</dbReference>
<reference evidence="4 5" key="2">
    <citation type="submission" date="2024-07" db="EMBL/GenBank/DDBJ databases">
        <authorList>
            <person name="Akdeniz Z."/>
        </authorList>
    </citation>
    <scope>NUCLEOTIDE SEQUENCE [LARGE SCALE GENOMIC DNA]</scope>
</reference>
<sequence>MKNTKQQWSQHEIDMLIKLTEKNRHTNSKIVWSEIAALIKTRSQVQCKSYYQITLKPTLPCDIRKNHSWSRLELVSLWTLGVNFDSDFKRISKVQPMFRNFTLKQLQSQWQQLQFKQAEYIQQLQKLLLNPYSICDLAEKLFLQLSFVIKLGFERLEANKYSQLNNESSYLDQMEMNAIKAFLPGIHYADLQTLQILFSQEHQRRGLEYQTM</sequence>
<evidence type="ECO:0000313" key="5">
    <source>
        <dbReference type="Proteomes" id="UP001642409"/>
    </source>
</evidence>
<dbReference type="AlphaFoldDB" id="A0AA86NHG6"/>
<dbReference type="InterPro" id="IPR009057">
    <property type="entry name" value="Homeodomain-like_sf"/>
</dbReference>
<accession>A0AA86NHG6</accession>
<evidence type="ECO:0000313" key="4">
    <source>
        <dbReference type="EMBL" id="CAL6008712.1"/>
    </source>
</evidence>
<dbReference type="CDD" id="cd00167">
    <property type="entry name" value="SANT"/>
    <property type="match status" value="1"/>
</dbReference>
<keyword evidence="3" id="KW-0238">DNA-binding</keyword>
<dbReference type="SMART" id="SM00717">
    <property type="entry name" value="SANT"/>
    <property type="match status" value="2"/>
</dbReference>
<dbReference type="Gene3D" id="1.10.10.60">
    <property type="entry name" value="Homeodomain-like"/>
    <property type="match status" value="1"/>
</dbReference>
<dbReference type="Proteomes" id="UP001642409">
    <property type="component" value="Unassembled WGS sequence"/>
</dbReference>
<organism evidence="3">
    <name type="scientific">Hexamita inflata</name>
    <dbReference type="NCBI Taxonomy" id="28002"/>
    <lineage>
        <taxon>Eukaryota</taxon>
        <taxon>Metamonada</taxon>
        <taxon>Diplomonadida</taxon>
        <taxon>Hexamitidae</taxon>
        <taxon>Hexamitinae</taxon>
        <taxon>Hexamita</taxon>
    </lineage>
</organism>
<reference evidence="3" key="1">
    <citation type="submission" date="2023-06" db="EMBL/GenBank/DDBJ databases">
        <authorList>
            <person name="Kurt Z."/>
        </authorList>
    </citation>
    <scope>NUCLEOTIDE SEQUENCE</scope>
</reference>
<dbReference type="EMBL" id="CATOUU010000195">
    <property type="protein sequence ID" value="CAI9920032.1"/>
    <property type="molecule type" value="Genomic_DNA"/>
</dbReference>
<dbReference type="InterPro" id="IPR001005">
    <property type="entry name" value="SANT/Myb"/>
</dbReference>
<dbReference type="Pfam" id="PF00249">
    <property type="entry name" value="Myb_DNA-binding"/>
    <property type="match status" value="1"/>
</dbReference>
<gene>
    <name evidence="4" type="ORF">HINF_LOCUS21248</name>
    <name evidence="3" type="ORF">HINF_LOCUS7677</name>
</gene>
<feature type="domain" description="Myb-like" evidence="1">
    <location>
        <begin position="1"/>
        <end position="55"/>
    </location>
</feature>
<protein>
    <submittedName>
        <fullName evidence="3">Myb-like DNA-binding domain-containing protein</fullName>
    </submittedName>
    <submittedName>
        <fullName evidence="4">Myb-like_DNA-binding domain-containing protein</fullName>
    </submittedName>
</protein>
<dbReference type="SUPFAM" id="SSF46689">
    <property type="entry name" value="Homeodomain-like"/>
    <property type="match status" value="1"/>
</dbReference>
<evidence type="ECO:0000259" key="1">
    <source>
        <dbReference type="PROSITE" id="PS50090"/>
    </source>
</evidence>
<proteinExistence type="predicted"/>
<evidence type="ECO:0000313" key="3">
    <source>
        <dbReference type="EMBL" id="CAI9920032.1"/>
    </source>
</evidence>